<feature type="binding site" evidence="9">
    <location>
        <position position="224"/>
    </location>
    <ligand>
        <name>Fe(2+)</name>
        <dbReference type="ChEBI" id="CHEBI:29033"/>
    </ligand>
</feature>
<dbReference type="GO" id="GO:0006783">
    <property type="term" value="P:heme biosynthetic process"/>
    <property type="evidence" value="ECO:0007669"/>
    <property type="project" value="UniProtKB-UniRule"/>
</dbReference>
<dbReference type="OrthoDB" id="9809741at2"/>
<dbReference type="GO" id="GO:0004325">
    <property type="term" value="F:ferrochelatase activity"/>
    <property type="evidence" value="ECO:0007669"/>
    <property type="project" value="UniProtKB-UniRule"/>
</dbReference>
<dbReference type="InterPro" id="IPR019772">
    <property type="entry name" value="Ferrochelatase_AS"/>
</dbReference>
<evidence type="ECO:0000256" key="8">
    <source>
        <dbReference type="ARBA" id="ARBA00024536"/>
    </source>
</evidence>
<dbReference type="EC" id="4.98.1.1" evidence="9 10"/>
<dbReference type="PANTHER" id="PTHR11108">
    <property type="entry name" value="FERROCHELATASE"/>
    <property type="match status" value="1"/>
</dbReference>
<gene>
    <name evidence="9 11" type="primary">hemH</name>
    <name evidence="11" type="ORF">A6302_03965</name>
</gene>
<keyword evidence="5 9" id="KW-0350">Heme biosynthesis</keyword>
<dbReference type="PATRIC" id="fig|1439726.3.peg.4185"/>
<evidence type="ECO:0000313" key="12">
    <source>
        <dbReference type="Proteomes" id="UP000094622"/>
    </source>
</evidence>
<comment type="caution">
    <text evidence="11">The sequence shown here is derived from an EMBL/GenBank/DDBJ whole genome shotgun (WGS) entry which is preliminary data.</text>
</comment>
<dbReference type="InterPro" id="IPR033659">
    <property type="entry name" value="Ferrochelatase_N"/>
</dbReference>
<keyword evidence="12" id="KW-1185">Reference proteome</keyword>
<keyword evidence="7 9" id="KW-0627">Porphyrin biosynthesis</keyword>
<evidence type="ECO:0000256" key="4">
    <source>
        <dbReference type="ARBA" id="ARBA00023004"/>
    </source>
</evidence>
<dbReference type="Pfam" id="PF00762">
    <property type="entry name" value="Ferrochelatase"/>
    <property type="match status" value="1"/>
</dbReference>
<comment type="pathway">
    <text evidence="9 10">Porphyrin-containing compound metabolism; protoheme biosynthesis; protoheme from protoporphyrin-IX: step 1/1.</text>
</comment>
<keyword evidence="4 9" id="KW-0408">Iron</keyword>
<dbReference type="Gene3D" id="3.40.50.1400">
    <property type="match status" value="2"/>
</dbReference>
<dbReference type="PANTHER" id="PTHR11108:SF1">
    <property type="entry name" value="FERROCHELATASE, MITOCHONDRIAL"/>
    <property type="match status" value="1"/>
</dbReference>
<name>A0A1E3GXI3_9HYPH</name>
<dbReference type="Proteomes" id="UP000094622">
    <property type="component" value="Unassembled WGS sequence"/>
</dbReference>
<evidence type="ECO:0000256" key="1">
    <source>
        <dbReference type="ARBA" id="ARBA00007718"/>
    </source>
</evidence>
<dbReference type="UniPathway" id="UPA00252">
    <property type="reaction ID" value="UER00325"/>
</dbReference>
<keyword evidence="6 9" id="KW-0456">Lyase</keyword>
<evidence type="ECO:0000256" key="6">
    <source>
        <dbReference type="ARBA" id="ARBA00023239"/>
    </source>
</evidence>
<dbReference type="CDD" id="cd00419">
    <property type="entry name" value="Ferrochelatase_C"/>
    <property type="match status" value="1"/>
</dbReference>
<evidence type="ECO:0000256" key="9">
    <source>
        <dbReference type="HAMAP-Rule" id="MF_00323"/>
    </source>
</evidence>
<proteinExistence type="inferred from homology"/>
<evidence type="ECO:0000256" key="3">
    <source>
        <dbReference type="ARBA" id="ARBA00022723"/>
    </source>
</evidence>
<comment type="catalytic activity">
    <reaction evidence="8">
        <text>Fe-coproporphyrin III + 2 H(+) = coproporphyrin III + Fe(2+)</text>
        <dbReference type="Rhea" id="RHEA:49572"/>
        <dbReference type="ChEBI" id="CHEBI:15378"/>
        <dbReference type="ChEBI" id="CHEBI:29033"/>
        <dbReference type="ChEBI" id="CHEBI:68438"/>
        <dbReference type="ChEBI" id="CHEBI:131725"/>
        <dbReference type="EC" id="4.99.1.9"/>
    </reaction>
    <physiologicalReaction direction="right-to-left" evidence="8">
        <dbReference type="Rhea" id="RHEA:49574"/>
    </physiologicalReaction>
</comment>
<dbReference type="InterPro" id="IPR033644">
    <property type="entry name" value="Ferrochelatase_C"/>
</dbReference>
<reference evidence="11 12" key="1">
    <citation type="submission" date="2016-07" db="EMBL/GenBank/DDBJ databases">
        <title>Draft Genome Sequence of Methylobrevis pamukkalensis PK2.</title>
        <authorList>
            <person name="Vasilenko O.V."/>
            <person name="Doronina N.V."/>
            <person name="Shmareva M.N."/>
            <person name="Tarlachkov S.V."/>
            <person name="Mustakhimov I."/>
            <person name="Trotsenko Y.A."/>
        </authorList>
    </citation>
    <scope>NUCLEOTIDE SEQUENCE [LARGE SCALE GENOMIC DNA]</scope>
    <source>
        <strain evidence="11 12">PK2</strain>
    </source>
</reference>
<dbReference type="GO" id="GO:0005737">
    <property type="term" value="C:cytoplasm"/>
    <property type="evidence" value="ECO:0007669"/>
    <property type="project" value="UniProtKB-SubCell"/>
</dbReference>
<dbReference type="AlphaFoldDB" id="A0A1E3GXI3"/>
<protein>
    <recommendedName>
        <fullName evidence="9 10">Ferrochelatase</fullName>
        <ecNumber evidence="9 10">4.98.1.1</ecNumber>
    </recommendedName>
    <alternativeName>
        <fullName evidence="9">Heme synthase</fullName>
    </alternativeName>
    <alternativeName>
        <fullName evidence="9">Protoheme ferro-lyase</fullName>
    </alternativeName>
</protein>
<dbReference type="SUPFAM" id="SSF53800">
    <property type="entry name" value="Chelatase"/>
    <property type="match status" value="1"/>
</dbReference>
<dbReference type="HAMAP" id="MF_00323">
    <property type="entry name" value="Ferrochelatase"/>
    <property type="match status" value="1"/>
</dbReference>
<evidence type="ECO:0000256" key="10">
    <source>
        <dbReference type="RuleBase" id="RU000607"/>
    </source>
</evidence>
<evidence type="ECO:0000256" key="7">
    <source>
        <dbReference type="ARBA" id="ARBA00023244"/>
    </source>
</evidence>
<keyword evidence="3 9" id="KW-0479">Metal-binding</keyword>
<dbReference type="NCBIfam" id="TIGR00109">
    <property type="entry name" value="hemH"/>
    <property type="match status" value="1"/>
</dbReference>
<dbReference type="InterPro" id="IPR001015">
    <property type="entry name" value="Ferrochelatase"/>
</dbReference>
<dbReference type="EMBL" id="MCRJ01000139">
    <property type="protein sequence ID" value="ODN68733.1"/>
    <property type="molecule type" value="Genomic_DNA"/>
</dbReference>
<comment type="function">
    <text evidence="9 10">Catalyzes the ferrous insertion into protoporphyrin IX.</text>
</comment>
<evidence type="ECO:0000256" key="2">
    <source>
        <dbReference type="ARBA" id="ARBA00022490"/>
    </source>
</evidence>
<comment type="subcellular location">
    <subcellularLocation>
        <location evidence="9 10">Cytoplasm</location>
    </subcellularLocation>
</comment>
<accession>A0A1E3GXI3</accession>
<dbReference type="CDD" id="cd03411">
    <property type="entry name" value="Ferrochelatase_N"/>
    <property type="match status" value="1"/>
</dbReference>
<keyword evidence="2 9" id="KW-0963">Cytoplasm</keyword>
<organism evidence="11 12">
    <name type="scientific">Methylobrevis pamukkalensis</name>
    <dbReference type="NCBI Taxonomy" id="1439726"/>
    <lineage>
        <taxon>Bacteria</taxon>
        <taxon>Pseudomonadati</taxon>
        <taxon>Pseudomonadota</taxon>
        <taxon>Alphaproteobacteria</taxon>
        <taxon>Hyphomicrobiales</taxon>
        <taxon>Pleomorphomonadaceae</taxon>
        <taxon>Methylobrevis</taxon>
    </lineage>
</organism>
<evidence type="ECO:0000313" key="11">
    <source>
        <dbReference type="EMBL" id="ODN68733.1"/>
    </source>
</evidence>
<dbReference type="GO" id="GO:0046872">
    <property type="term" value="F:metal ion binding"/>
    <property type="evidence" value="ECO:0007669"/>
    <property type="project" value="UniProtKB-KW"/>
</dbReference>
<comment type="catalytic activity">
    <reaction evidence="9 10">
        <text>heme b + 2 H(+) = protoporphyrin IX + Fe(2+)</text>
        <dbReference type="Rhea" id="RHEA:22584"/>
        <dbReference type="ChEBI" id="CHEBI:15378"/>
        <dbReference type="ChEBI" id="CHEBI:29033"/>
        <dbReference type="ChEBI" id="CHEBI:57306"/>
        <dbReference type="ChEBI" id="CHEBI:60344"/>
        <dbReference type="EC" id="4.98.1.1"/>
    </reaction>
</comment>
<dbReference type="RefSeq" id="WP_069308172.1">
    <property type="nucleotide sequence ID" value="NZ_MCRJ01000139.1"/>
</dbReference>
<feature type="binding site" evidence="9">
    <location>
        <position position="305"/>
    </location>
    <ligand>
        <name>Fe(2+)</name>
        <dbReference type="ChEBI" id="CHEBI:29033"/>
    </ligand>
</feature>
<sequence length="354" mass="39850">MDQITTTAGPGVPQPMKLPAAHPPVKTGRVGVLLVNLGTPDGTDYWPMRRYLKEFLSDRRVIETPRAIWWPILNLIVLTTRPKKSGAAYASIWNRELDESPLRTFTRSQGDKLATRLAAMPNVTVDWAMRYGKPSIAEKLDALKAAGCDRLLIFPLYPQYAAATTATVNDKVFEHLMKQRWQPAVRTVPPYHDDPAYVDAIAASIERHLATLDFAPDVVLASYHGVPQSYFRKGDPYHCHCHKTTRLVRERLGWDESRLKVTFQSRFGPEEWLQPYTDKTLEALPGEGVKKVAVINPGFSADCLETLEEIAEEGKESFLHAGGERFTHIPCLNDGMLGMDVIETVVRRELMGWI</sequence>
<dbReference type="PROSITE" id="PS00534">
    <property type="entry name" value="FERROCHELATASE"/>
    <property type="match status" value="1"/>
</dbReference>
<comment type="similarity">
    <text evidence="1 9 10">Belongs to the ferrochelatase family.</text>
</comment>
<dbReference type="FunFam" id="3.40.50.1400:FF:000002">
    <property type="entry name" value="Ferrochelatase"/>
    <property type="match status" value="1"/>
</dbReference>
<evidence type="ECO:0000256" key="5">
    <source>
        <dbReference type="ARBA" id="ARBA00023133"/>
    </source>
</evidence>